<protein>
    <submittedName>
        <fullName evidence="1">Uncharacterized protein</fullName>
    </submittedName>
</protein>
<sequence>MIVSEIQYHSDKHIVDLVVYIIKQPGRPPLERLNESYCGSLNMLWSQRSLHTATYG</sequence>
<evidence type="ECO:0000313" key="1">
    <source>
        <dbReference type="EMBL" id="JAD69083.1"/>
    </source>
</evidence>
<dbReference type="EMBL" id="GBRH01228812">
    <property type="protein sequence ID" value="JAD69083.1"/>
    <property type="molecule type" value="Transcribed_RNA"/>
</dbReference>
<organism evidence="1">
    <name type="scientific">Arundo donax</name>
    <name type="common">Giant reed</name>
    <name type="synonym">Donax arundinaceus</name>
    <dbReference type="NCBI Taxonomy" id="35708"/>
    <lineage>
        <taxon>Eukaryota</taxon>
        <taxon>Viridiplantae</taxon>
        <taxon>Streptophyta</taxon>
        <taxon>Embryophyta</taxon>
        <taxon>Tracheophyta</taxon>
        <taxon>Spermatophyta</taxon>
        <taxon>Magnoliopsida</taxon>
        <taxon>Liliopsida</taxon>
        <taxon>Poales</taxon>
        <taxon>Poaceae</taxon>
        <taxon>PACMAD clade</taxon>
        <taxon>Arundinoideae</taxon>
        <taxon>Arundineae</taxon>
        <taxon>Arundo</taxon>
    </lineage>
</organism>
<proteinExistence type="predicted"/>
<reference evidence="1" key="2">
    <citation type="journal article" date="2015" name="Data Brief">
        <title>Shoot transcriptome of the giant reed, Arundo donax.</title>
        <authorList>
            <person name="Barrero R.A."/>
            <person name="Guerrero F.D."/>
            <person name="Moolhuijzen P."/>
            <person name="Goolsby J.A."/>
            <person name="Tidwell J."/>
            <person name="Bellgard S.E."/>
            <person name="Bellgard M.I."/>
        </authorList>
    </citation>
    <scope>NUCLEOTIDE SEQUENCE</scope>
    <source>
        <tissue evidence="1">Shoot tissue taken approximately 20 cm above the soil surface</tissue>
    </source>
</reference>
<accession>A0A0A9C3R4</accession>
<name>A0A0A9C3R4_ARUDO</name>
<dbReference type="AlphaFoldDB" id="A0A0A9C3R4"/>
<reference evidence="1" key="1">
    <citation type="submission" date="2014-09" db="EMBL/GenBank/DDBJ databases">
        <authorList>
            <person name="Magalhaes I.L.F."/>
            <person name="Oliveira U."/>
            <person name="Santos F.R."/>
            <person name="Vidigal T.H.D.A."/>
            <person name="Brescovit A.D."/>
            <person name="Santos A.J."/>
        </authorList>
    </citation>
    <scope>NUCLEOTIDE SEQUENCE</scope>
    <source>
        <tissue evidence="1">Shoot tissue taken approximately 20 cm above the soil surface</tissue>
    </source>
</reference>